<protein>
    <submittedName>
        <fullName evidence="1">Uncharacterized protein</fullName>
    </submittedName>
</protein>
<reference evidence="1" key="1">
    <citation type="submission" date="2013-12" db="EMBL/GenBank/DDBJ databases">
        <title>A Varibaculum cambriense genome reconstructed from a premature infant gut community with otherwise low bacterial novelty that shifts toward anaerobic metabolism during the third week of life.</title>
        <authorList>
            <person name="Brown C.T."/>
            <person name="Sharon I."/>
            <person name="Thomas B.C."/>
            <person name="Castelle C.J."/>
            <person name="Morowitz M.J."/>
            <person name="Banfield J.F."/>
        </authorList>
    </citation>
    <scope>NUCLEOTIDE SEQUENCE</scope>
</reference>
<dbReference type="AlphaFoldDB" id="W1WPX0"/>
<proteinExistence type="predicted"/>
<gene>
    <name evidence="1" type="ORF">Q604_UNBC18548G0017</name>
</gene>
<comment type="caution">
    <text evidence="1">The sequence shown here is derived from an EMBL/GenBank/DDBJ whole genome shotgun (WGS) entry which is preliminary data.</text>
</comment>
<dbReference type="EMBL" id="AZMM01018548">
    <property type="protein sequence ID" value="ETJ19145.1"/>
    <property type="molecule type" value="Genomic_DNA"/>
</dbReference>
<organism evidence="1">
    <name type="scientific">human gut metagenome</name>
    <dbReference type="NCBI Taxonomy" id="408170"/>
    <lineage>
        <taxon>unclassified sequences</taxon>
        <taxon>metagenomes</taxon>
        <taxon>organismal metagenomes</taxon>
    </lineage>
</organism>
<evidence type="ECO:0000313" key="1">
    <source>
        <dbReference type="EMBL" id="ETJ19145.1"/>
    </source>
</evidence>
<accession>W1WPX0</accession>
<name>W1WPX0_9ZZZZ</name>
<sequence length="121" mass="13687">MYAKLNNGALEYAPQNYKLNDGRTIVGFNKSVALMTRYGFKEVIDQQPSYNADTEYLVITGYTEQDTTITIVYAVKQMDLIEQELTIDEKITQLKNVDTEHEEALAELTEMILALQEGGAK</sequence>